<dbReference type="AlphaFoldDB" id="A0A5K4F988"/>
<reference evidence="1" key="1">
    <citation type="journal article" date="2012" name="PLoS Negl. Trop. Dis.">
        <title>A systematically improved high quality genome and transcriptome of the human blood fluke Schistosoma mansoni.</title>
        <authorList>
            <person name="Protasio A.V."/>
            <person name="Tsai I.J."/>
            <person name="Babbage A."/>
            <person name="Nichol S."/>
            <person name="Hunt M."/>
            <person name="Aslett M.A."/>
            <person name="De Silva N."/>
            <person name="Velarde G.S."/>
            <person name="Anderson T.J."/>
            <person name="Clark R.C."/>
            <person name="Davidson C."/>
            <person name="Dillon G.P."/>
            <person name="Holroyd N.E."/>
            <person name="LoVerde P.T."/>
            <person name="Lloyd C."/>
            <person name="McQuillan J."/>
            <person name="Oliveira G."/>
            <person name="Otto T.D."/>
            <person name="Parker-Manuel S.J."/>
            <person name="Quail M.A."/>
            <person name="Wilson R.A."/>
            <person name="Zerlotini A."/>
            <person name="Dunne D.W."/>
            <person name="Berriman M."/>
        </authorList>
    </citation>
    <scope>NUCLEOTIDE SEQUENCE [LARGE SCALE GENOMIC DNA]</scope>
    <source>
        <strain evidence="1">Puerto Rican</strain>
    </source>
</reference>
<sequence>MIGILLSNQIQWFLCDLEKGSSKVTLELGHEFILIKTPKNNISILSVSYYFK</sequence>
<organism evidence="1 2">
    <name type="scientific">Schistosoma mansoni</name>
    <name type="common">Blood fluke</name>
    <dbReference type="NCBI Taxonomy" id="6183"/>
    <lineage>
        <taxon>Eukaryota</taxon>
        <taxon>Metazoa</taxon>
        <taxon>Spiralia</taxon>
        <taxon>Lophotrochozoa</taxon>
        <taxon>Platyhelminthes</taxon>
        <taxon>Trematoda</taxon>
        <taxon>Digenea</taxon>
        <taxon>Strigeidida</taxon>
        <taxon>Schistosomatoidea</taxon>
        <taxon>Schistosomatidae</taxon>
        <taxon>Schistosoma</taxon>
    </lineage>
</organism>
<evidence type="ECO:0000313" key="1">
    <source>
        <dbReference type="Proteomes" id="UP000008854"/>
    </source>
</evidence>
<dbReference type="WBParaSite" id="Smp_337640.1">
    <property type="protein sequence ID" value="Smp_337640.1"/>
    <property type="gene ID" value="Smp_337640"/>
</dbReference>
<accession>A0A5K4F988</accession>
<reference evidence="2" key="2">
    <citation type="submission" date="2019-11" db="UniProtKB">
        <authorList>
            <consortium name="WormBaseParasite"/>
        </authorList>
    </citation>
    <scope>IDENTIFICATION</scope>
    <source>
        <strain evidence="2">Puerto Rican</strain>
    </source>
</reference>
<name>A0A5K4F988_SCHMA</name>
<dbReference type="Proteomes" id="UP000008854">
    <property type="component" value="Unassembled WGS sequence"/>
</dbReference>
<evidence type="ECO:0000313" key="2">
    <source>
        <dbReference type="WBParaSite" id="Smp_337640.1"/>
    </source>
</evidence>
<keyword evidence="1" id="KW-1185">Reference proteome</keyword>
<dbReference type="InParanoid" id="A0A5K4F988"/>
<proteinExistence type="predicted"/>
<protein>
    <submittedName>
        <fullName evidence="2">Uncharacterized protein</fullName>
    </submittedName>
</protein>